<evidence type="ECO:0000313" key="1">
    <source>
        <dbReference type="EMBL" id="KAK7823910.1"/>
    </source>
</evidence>
<evidence type="ECO:0000313" key="2">
    <source>
        <dbReference type="Proteomes" id="UP000237347"/>
    </source>
</evidence>
<gene>
    <name evidence="1" type="primary">AS_7</name>
    <name evidence="1" type="ORF">CFP56_035036</name>
</gene>
<accession>A0AAW0JAT4</accession>
<comment type="caution">
    <text evidence="1">The sequence shown here is derived from an EMBL/GenBank/DDBJ whole genome shotgun (WGS) entry which is preliminary data.</text>
</comment>
<reference evidence="1 2" key="1">
    <citation type="journal article" date="2018" name="Sci. Data">
        <title>The draft genome sequence of cork oak.</title>
        <authorList>
            <person name="Ramos A.M."/>
            <person name="Usie A."/>
            <person name="Barbosa P."/>
            <person name="Barros P.M."/>
            <person name="Capote T."/>
            <person name="Chaves I."/>
            <person name="Simoes F."/>
            <person name="Abreu I."/>
            <person name="Carrasquinho I."/>
            <person name="Faro C."/>
            <person name="Guimaraes J.B."/>
            <person name="Mendonca D."/>
            <person name="Nobrega F."/>
            <person name="Rodrigues L."/>
            <person name="Saibo N.J.M."/>
            <person name="Varela M.C."/>
            <person name="Egas C."/>
            <person name="Matos J."/>
            <person name="Miguel C.M."/>
            <person name="Oliveira M.M."/>
            <person name="Ricardo C.P."/>
            <person name="Goncalves S."/>
        </authorList>
    </citation>
    <scope>NUCLEOTIDE SEQUENCE [LARGE SCALE GENOMIC DNA]</scope>
    <source>
        <strain evidence="2">cv. HL8</strain>
    </source>
</reference>
<dbReference type="AlphaFoldDB" id="A0AAW0JAT4"/>
<dbReference type="PANTHER" id="PTHR48045:SF24">
    <property type="entry name" value="GLYCOSYLTRANSFERASE"/>
    <property type="match status" value="1"/>
</dbReference>
<dbReference type="Gene3D" id="3.40.50.2000">
    <property type="entry name" value="Glycogen Phosphorylase B"/>
    <property type="match status" value="1"/>
</dbReference>
<proteinExistence type="predicted"/>
<sequence>MEQKPHIALLPSPGMGHLIPLVEFAKLLLHHHDFHITCIIPTIGSPSKAMKEILQDLPTSIDHVFLPPSLDYKLLSPCMTRSLPSLRDVLTSLVATTRLVALVVGPFGTDALDVAKELKVSPYIFYPTNALVLSLVLNLPKLDETVSCEHRDLPEPVKLPGCIPIRGRDLIDPIQDRTSEWYKCFFTEQNRCD</sequence>
<dbReference type="Proteomes" id="UP000237347">
    <property type="component" value="Unassembled WGS sequence"/>
</dbReference>
<dbReference type="PANTHER" id="PTHR48045">
    <property type="entry name" value="UDP-GLYCOSYLTRANSFERASE 72B1"/>
    <property type="match status" value="1"/>
</dbReference>
<protein>
    <submittedName>
        <fullName evidence="1">Hydroquinone glucosyltransferase</fullName>
    </submittedName>
</protein>
<keyword evidence="2" id="KW-1185">Reference proteome</keyword>
<name>A0AAW0JAT4_QUESU</name>
<dbReference type="SUPFAM" id="SSF53756">
    <property type="entry name" value="UDP-Glycosyltransferase/glycogen phosphorylase"/>
    <property type="match status" value="1"/>
</dbReference>
<organism evidence="1 2">
    <name type="scientific">Quercus suber</name>
    <name type="common">Cork oak</name>
    <dbReference type="NCBI Taxonomy" id="58331"/>
    <lineage>
        <taxon>Eukaryota</taxon>
        <taxon>Viridiplantae</taxon>
        <taxon>Streptophyta</taxon>
        <taxon>Embryophyta</taxon>
        <taxon>Tracheophyta</taxon>
        <taxon>Spermatophyta</taxon>
        <taxon>Magnoliopsida</taxon>
        <taxon>eudicotyledons</taxon>
        <taxon>Gunneridae</taxon>
        <taxon>Pentapetalae</taxon>
        <taxon>rosids</taxon>
        <taxon>fabids</taxon>
        <taxon>Fagales</taxon>
        <taxon>Fagaceae</taxon>
        <taxon>Quercus</taxon>
    </lineage>
</organism>
<dbReference type="EMBL" id="PKMF04000620">
    <property type="protein sequence ID" value="KAK7823910.1"/>
    <property type="molecule type" value="Genomic_DNA"/>
</dbReference>